<dbReference type="AlphaFoldDB" id="A0A8X7BP50"/>
<protein>
    <submittedName>
        <fullName evidence="2">Uncharacterized protein</fullName>
    </submittedName>
</protein>
<feature type="chain" id="PRO_5036469638" evidence="1">
    <location>
        <begin position="21"/>
        <end position="125"/>
    </location>
</feature>
<name>A0A8X7BP50_9ARAC</name>
<sequence>MNFIGISLVVTVMLMGLVSALPNELSATLTNKPDTSLPQNTMRGQTLKDLDIEICPDNVHLCPGTAECCKGEDGKYDCCPKASVPIAGRGIVATNWDLSGLAVLLLYLNAIGGDAGGHKHIIHVS</sequence>
<gene>
    <name evidence="2" type="primary">NCL1_21408</name>
    <name evidence="2" type="ORF">TNIN_463101</name>
</gene>
<dbReference type="SUPFAM" id="SSF57277">
    <property type="entry name" value="Granulin repeat"/>
    <property type="match status" value="1"/>
</dbReference>
<evidence type="ECO:0000313" key="2">
    <source>
        <dbReference type="EMBL" id="GFY38520.1"/>
    </source>
</evidence>
<organism evidence="2 3">
    <name type="scientific">Trichonephila inaurata madagascariensis</name>
    <dbReference type="NCBI Taxonomy" id="2747483"/>
    <lineage>
        <taxon>Eukaryota</taxon>
        <taxon>Metazoa</taxon>
        <taxon>Ecdysozoa</taxon>
        <taxon>Arthropoda</taxon>
        <taxon>Chelicerata</taxon>
        <taxon>Arachnida</taxon>
        <taxon>Araneae</taxon>
        <taxon>Araneomorphae</taxon>
        <taxon>Entelegynae</taxon>
        <taxon>Araneoidea</taxon>
        <taxon>Nephilidae</taxon>
        <taxon>Trichonephila</taxon>
        <taxon>Trichonephila inaurata</taxon>
    </lineage>
</organism>
<feature type="signal peptide" evidence="1">
    <location>
        <begin position="1"/>
        <end position="20"/>
    </location>
</feature>
<proteinExistence type="predicted"/>
<reference evidence="2" key="1">
    <citation type="submission" date="2020-08" db="EMBL/GenBank/DDBJ databases">
        <title>Multicomponent nature underlies the extraordinary mechanical properties of spider dragline silk.</title>
        <authorList>
            <person name="Kono N."/>
            <person name="Nakamura H."/>
            <person name="Mori M."/>
            <person name="Yoshida Y."/>
            <person name="Ohtoshi R."/>
            <person name="Malay A.D."/>
            <person name="Moran D.A.P."/>
            <person name="Tomita M."/>
            <person name="Numata K."/>
            <person name="Arakawa K."/>
        </authorList>
    </citation>
    <scope>NUCLEOTIDE SEQUENCE</scope>
</reference>
<comment type="caution">
    <text evidence="2">The sequence shown here is derived from an EMBL/GenBank/DDBJ whole genome shotgun (WGS) entry which is preliminary data.</text>
</comment>
<evidence type="ECO:0000313" key="3">
    <source>
        <dbReference type="Proteomes" id="UP000886998"/>
    </source>
</evidence>
<evidence type="ECO:0000256" key="1">
    <source>
        <dbReference type="SAM" id="SignalP"/>
    </source>
</evidence>
<keyword evidence="1" id="KW-0732">Signal</keyword>
<dbReference type="Proteomes" id="UP000886998">
    <property type="component" value="Unassembled WGS sequence"/>
</dbReference>
<accession>A0A8X7BP50</accession>
<dbReference type="EMBL" id="BMAV01000902">
    <property type="protein sequence ID" value="GFY38520.1"/>
    <property type="molecule type" value="Genomic_DNA"/>
</dbReference>
<keyword evidence="3" id="KW-1185">Reference proteome</keyword>